<feature type="domain" description="HTH arsR-type" evidence="6">
    <location>
        <begin position="22"/>
        <end position="123"/>
    </location>
</feature>
<gene>
    <name evidence="7" type="ORF">SAMN04489745_1767</name>
</gene>
<evidence type="ECO:0000259" key="6">
    <source>
        <dbReference type="PROSITE" id="PS50987"/>
    </source>
</evidence>
<accession>A0A1H4NUS3</accession>
<evidence type="ECO:0000313" key="8">
    <source>
        <dbReference type="Proteomes" id="UP000182652"/>
    </source>
</evidence>
<dbReference type="InterPro" id="IPR036390">
    <property type="entry name" value="WH_DNA-bd_sf"/>
</dbReference>
<dbReference type="InterPro" id="IPR023393">
    <property type="entry name" value="START-like_dom_sf"/>
</dbReference>
<keyword evidence="3" id="KW-0238">DNA-binding</keyword>
<evidence type="ECO:0000256" key="3">
    <source>
        <dbReference type="ARBA" id="ARBA00023125"/>
    </source>
</evidence>
<evidence type="ECO:0000256" key="1">
    <source>
        <dbReference type="ARBA" id="ARBA00006817"/>
    </source>
</evidence>
<keyword evidence="8" id="KW-1185">Reference proteome</keyword>
<proteinExistence type="inferred from homology"/>
<feature type="compositionally biased region" description="Polar residues" evidence="5">
    <location>
        <begin position="11"/>
        <end position="25"/>
    </location>
</feature>
<evidence type="ECO:0000256" key="5">
    <source>
        <dbReference type="SAM" id="MobiDB-lite"/>
    </source>
</evidence>
<dbReference type="Gene3D" id="3.30.530.20">
    <property type="match status" value="1"/>
</dbReference>
<protein>
    <submittedName>
        <fullName evidence="7">Activator of Hsp90 ATPase homolog 1-like protein</fullName>
    </submittedName>
</protein>
<dbReference type="GO" id="GO:0003677">
    <property type="term" value="F:DNA binding"/>
    <property type="evidence" value="ECO:0007669"/>
    <property type="project" value="UniProtKB-KW"/>
</dbReference>
<organism evidence="7 8">
    <name type="scientific">Arthrobacter woluwensis</name>
    <dbReference type="NCBI Taxonomy" id="156980"/>
    <lineage>
        <taxon>Bacteria</taxon>
        <taxon>Bacillati</taxon>
        <taxon>Actinomycetota</taxon>
        <taxon>Actinomycetes</taxon>
        <taxon>Micrococcales</taxon>
        <taxon>Micrococcaceae</taxon>
        <taxon>Arthrobacter</taxon>
    </lineage>
</organism>
<dbReference type="InterPro" id="IPR013538">
    <property type="entry name" value="ASHA1/2-like_C"/>
</dbReference>
<dbReference type="SMART" id="SM00418">
    <property type="entry name" value="HTH_ARSR"/>
    <property type="match status" value="1"/>
</dbReference>
<dbReference type="AlphaFoldDB" id="A0A1H4NUS3"/>
<dbReference type="Pfam" id="PF12840">
    <property type="entry name" value="HTH_20"/>
    <property type="match status" value="1"/>
</dbReference>
<dbReference type="NCBIfam" id="NF033788">
    <property type="entry name" value="HTH_metalloreg"/>
    <property type="match status" value="1"/>
</dbReference>
<dbReference type="Pfam" id="PF08327">
    <property type="entry name" value="AHSA1"/>
    <property type="match status" value="1"/>
</dbReference>
<dbReference type="STRING" id="156980.SAMN04489745_1767"/>
<keyword evidence="2" id="KW-0805">Transcription regulation</keyword>
<dbReference type="PROSITE" id="PS50987">
    <property type="entry name" value="HTH_ARSR_2"/>
    <property type="match status" value="1"/>
</dbReference>
<evidence type="ECO:0000256" key="4">
    <source>
        <dbReference type="ARBA" id="ARBA00023163"/>
    </source>
</evidence>
<dbReference type="InterPro" id="IPR001845">
    <property type="entry name" value="HTH_ArsR_DNA-bd_dom"/>
</dbReference>
<evidence type="ECO:0000256" key="2">
    <source>
        <dbReference type="ARBA" id="ARBA00023015"/>
    </source>
</evidence>
<dbReference type="SUPFAM" id="SSF55961">
    <property type="entry name" value="Bet v1-like"/>
    <property type="match status" value="1"/>
</dbReference>
<dbReference type="InterPro" id="IPR011991">
    <property type="entry name" value="ArsR-like_HTH"/>
</dbReference>
<reference evidence="7 8" key="1">
    <citation type="submission" date="2016-10" db="EMBL/GenBank/DDBJ databases">
        <authorList>
            <person name="de Groot N.N."/>
        </authorList>
    </citation>
    <scope>NUCLEOTIDE SEQUENCE [LARGE SCALE GENOMIC DNA]</scope>
    <source>
        <strain evidence="7 8">DSM 10495</strain>
    </source>
</reference>
<sequence>MSAGTEPARSSGAQTAAVQTPTSPTPTALVQQALAALGEPNRFRIVELLAERPYSVGELADALGSLQPQTTKHLQALEAANLVDVRRLGRRRVAGLRRDTVGILARHFHRLAVPAADDAALAEYGRAVEREEGGPSDDRTLHFTRTLDASAQDVLEAWTDADVASQWWAPRHFTVLRHEWPRRVGGPIAIALGEGGGTEYRSQGELLSRTAEGMTFELAPLGPDGEPLFSARHLVTVSGDGPTTLGLTIEVTGIRPGAAPAVAGLGPGWSQLLDQLQDLLRRRAVG</sequence>
<dbReference type="GO" id="GO:0003700">
    <property type="term" value="F:DNA-binding transcription factor activity"/>
    <property type="evidence" value="ECO:0007669"/>
    <property type="project" value="InterPro"/>
</dbReference>
<dbReference type="Gene3D" id="1.10.10.10">
    <property type="entry name" value="Winged helix-like DNA-binding domain superfamily/Winged helix DNA-binding domain"/>
    <property type="match status" value="1"/>
</dbReference>
<dbReference type="PANTHER" id="PTHR33154:SF33">
    <property type="entry name" value="TRANSCRIPTIONAL REPRESSOR SDPR"/>
    <property type="match status" value="1"/>
</dbReference>
<evidence type="ECO:0000313" key="7">
    <source>
        <dbReference type="EMBL" id="SEB98402.1"/>
    </source>
</evidence>
<keyword evidence="4" id="KW-0804">Transcription</keyword>
<dbReference type="CDD" id="cd07814">
    <property type="entry name" value="SRPBCC_CalC_Aha1-like"/>
    <property type="match status" value="1"/>
</dbReference>
<dbReference type="InterPro" id="IPR051081">
    <property type="entry name" value="HTH_MetalResp_TranReg"/>
</dbReference>
<dbReference type="Proteomes" id="UP000182652">
    <property type="component" value="Unassembled WGS sequence"/>
</dbReference>
<dbReference type="InterPro" id="IPR036388">
    <property type="entry name" value="WH-like_DNA-bd_sf"/>
</dbReference>
<dbReference type="CDD" id="cd00090">
    <property type="entry name" value="HTH_ARSR"/>
    <property type="match status" value="1"/>
</dbReference>
<feature type="region of interest" description="Disordered" evidence="5">
    <location>
        <begin position="1"/>
        <end position="25"/>
    </location>
</feature>
<dbReference type="PANTHER" id="PTHR33154">
    <property type="entry name" value="TRANSCRIPTIONAL REGULATOR, ARSR FAMILY"/>
    <property type="match status" value="1"/>
</dbReference>
<name>A0A1H4NUS3_9MICC</name>
<comment type="similarity">
    <text evidence="1">Belongs to the AHA1 family.</text>
</comment>
<dbReference type="SUPFAM" id="SSF46785">
    <property type="entry name" value="Winged helix' DNA-binding domain"/>
    <property type="match status" value="1"/>
</dbReference>
<dbReference type="EMBL" id="FNSN01000003">
    <property type="protein sequence ID" value="SEB98402.1"/>
    <property type="molecule type" value="Genomic_DNA"/>
</dbReference>